<feature type="compositionally biased region" description="Low complexity" evidence="5">
    <location>
        <begin position="455"/>
        <end position="469"/>
    </location>
</feature>
<proteinExistence type="predicted"/>
<dbReference type="PANTHER" id="PTHR10131:SF94">
    <property type="entry name" value="TNF RECEPTOR-ASSOCIATED FACTOR 4"/>
    <property type="match status" value="1"/>
</dbReference>
<feature type="zinc finger region" description="TRAF-type" evidence="4">
    <location>
        <begin position="159"/>
        <end position="203"/>
    </location>
</feature>
<evidence type="ECO:0000259" key="6">
    <source>
        <dbReference type="PROSITE" id="PS50089"/>
    </source>
</evidence>
<dbReference type="InterPro" id="IPR001841">
    <property type="entry name" value="Znf_RING"/>
</dbReference>
<dbReference type="PANTHER" id="PTHR10131">
    <property type="entry name" value="TNF RECEPTOR ASSOCIATED FACTOR"/>
    <property type="match status" value="1"/>
</dbReference>
<dbReference type="EMBL" id="CDMZ01000369">
    <property type="protein sequence ID" value="CEM12797.1"/>
    <property type="molecule type" value="Genomic_DNA"/>
</dbReference>
<evidence type="ECO:0000256" key="5">
    <source>
        <dbReference type="SAM" id="MobiDB-lite"/>
    </source>
</evidence>
<keyword evidence="1 4" id="KW-0479">Metal-binding</keyword>
<dbReference type="PROSITE" id="PS50145">
    <property type="entry name" value="ZF_TRAF"/>
    <property type="match status" value="1"/>
</dbReference>
<gene>
    <name evidence="8" type="ORF">Cvel_16993</name>
</gene>
<dbReference type="GO" id="GO:0008270">
    <property type="term" value="F:zinc ion binding"/>
    <property type="evidence" value="ECO:0007669"/>
    <property type="project" value="UniProtKB-KW"/>
</dbReference>
<dbReference type="SMART" id="SM00184">
    <property type="entry name" value="RING"/>
    <property type="match status" value="1"/>
</dbReference>
<sequence length="508" mass="56259">MEDANRLEVADSQNQSLLDTFDCMICHELAVDPVISPCEHIACRACMDGWHNVQDDVRCPLCRQPAPWQRPLSGPLKNLYTSIKYKCPNEARGCKETLTAERMERHRKEECPYELKKCPYCDIEKISKEMTPHLLKCKRRLILCKECGENYPFADRYKHSLSCTAAIVKCPSGCGLRLKRGDVEAHEKSDCPEVEVHCRFSGCDATFKRKDEKTHVKEAVAEHLLALQKDHQELAVRHAECDTKRKKLEDRLAATEKELRTVAGGPRFFDVPFPSFAGDDSEEGDSATFTYRGLTFVLSAQNGTVCPGWLSLFLRTAGESAQTSMLAARNEEYRFSLETLGPGGEEGFPLVQRVQNEWRPLAELADGWGWEQTLQGSQLQRTLNRFPDKILKVRVWIETRPAQPRESVEAAWCASGSGLRLPSLNAMGAPIAPPLGSLGGLGSAAPLQPQPPPSLQQQTQTGPGQNNQSPLNVNVSPILQWGSLGPLHPFPPPSSSGTGPLFAPAFGS</sequence>
<evidence type="ECO:0000256" key="4">
    <source>
        <dbReference type="PROSITE-ProRule" id="PRU00207"/>
    </source>
</evidence>
<feature type="region of interest" description="Disordered" evidence="5">
    <location>
        <begin position="440"/>
        <end position="508"/>
    </location>
</feature>
<evidence type="ECO:0000259" key="7">
    <source>
        <dbReference type="PROSITE" id="PS50145"/>
    </source>
</evidence>
<dbReference type="PhylomeDB" id="A0A0G4FH95"/>
<evidence type="ECO:0000256" key="3">
    <source>
        <dbReference type="ARBA" id="ARBA00022833"/>
    </source>
</evidence>
<reference evidence="8" key="1">
    <citation type="submission" date="2014-11" db="EMBL/GenBank/DDBJ databases">
        <authorList>
            <person name="Otto D Thomas"/>
            <person name="Naeem Raeece"/>
        </authorList>
    </citation>
    <scope>NUCLEOTIDE SEQUENCE</scope>
</reference>
<dbReference type="SUPFAM" id="SSF57850">
    <property type="entry name" value="RING/U-box"/>
    <property type="match status" value="1"/>
</dbReference>
<dbReference type="Pfam" id="PF13920">
    <property type="entry name" value="zf-C3HC4_3"/>
    <property type="match status" value="1"/>
</dbReference>
<keyword evidence="3 4" id="KW-0862">Zinc</keyword>
<dbReference type="InterPro" id="IPR001293">
    <property type="entry name" value="Znf_TRAF"/>
</dbReference>
<accession>A0A0G4FH95</accession>
<feature type="domain" description="TRAF-type" evidence="7">
    <location>
        <begin position="159"/>
        <end position="203"/>
    </location>
</feature>
<dbReference type="Pfam" id="PF02176">
    <property type="entry name" value="zf-TRAF"/>
    <property type="match status" value="1"/>
</dbReference>
<dbReference type="AlphaFoldDB" id="A0A0G4FH95"/>
<evidence type="ECO:0008006" key="9">
    <source>
        <dbReference type="Google" id="ProtNLM"/>
    </source>
</evidence>
<evidence type="ECO:0000256" key="2">
    <source>
        <dbReference type="ARBA" id="ARBA00022771"/>
    </source>
</evidence>
<dbReference type="InterPro" id="IPR013083">
    <property type="entry name" value="Znf_RING/FYVE/PHD"/>
</dbReference>
<dbReference type="PROSITE" id="PS50089">
    <property type="entry name" value="ZF_RING_2"/>
    <property type="match status" value="1"/>
</dbReference>
<evidence type="ECO:0000256" key="1">
    <source>
        <dbReference type="ARBA" id="ARBA00022723"/>
    </source>
</evidence>
<protein>
    <recommendedName>
        <fullName evidence="9">RING-type domain-containing protein</fullName>
    </recommendedName>
</protein>
<feature type="domain" description="RING-type" evidence="6">
    <location>
        <begin position="23"/>
        <end position="63"/>
    </location>
</feature>
<organism evidence="8">
    <name type="scientific">Chromera velia CCMP2878</name>
    <dbReference type="NCBI Taxonomy" id="1169474"/>
    <lineage>
        <taxon>Eukaryota</taxon>
        <taxon>Sar</taxon>
        <taxon>Alveolata</taxon>
        <taxon>Colpodellida</taxon>
        <taxon>Chromeraceae</taxon>
        <taxon>Chromera</taxon>
    </lineage>
</organism>
<dbReference type="Gene3D" id="3.30.40.10">
    <property type="entry name" value="Zinc/RING finger domain, C3HC4 (zinc finger)"/>
    <property type="match status" value="3"/>
</dbReference>
<dbReference type="SUPFAM" id="SSF49599">
    <property type="entry name" value="TRAF domain-like"/>
    <property type="match status" value="2"/>
</dbReference>
<keyword evidence="2 4" id="KW-0863">Zinc-finger</keyword>
<dbReference type="VEuPathDB" id="CryptoDB:Cvel_16993"/>
<name>A0A0G4FH95_9ALVE</name>
<evidence type="ECO:0000313" key="8">
    <source>
        <dbReference type="EMBL" id="CEM12797.1"/>
    </source>
</evidence>